<evidence type="ECO:0000313" key="3">
    <source>
        <dbReference type="Proteomes" id="UP001497516"/>
    </source>
</evidence>
<protein>
    <recommendedName>
        <fullName evidence="1">RNase H type-1 domain-containing protein</fullName>
    </recommendedName>
</protein>
<gene>
    <name evidence="2" type="ORF">LTRI10_LOCUS31466</name>
</gene>
<reference evidence="2 3" key="1">
    <citation type="submission" date="2024-04" db="EMBL/GenBank/DDBJ databases">
        <authorList>
            <person name="Fracassetti M."/>
        </authorList>
    </citation>
    <scope>NUCLEOTIDE SEQUENCE [LARGE SCALE GENOMIC DNA]</scope>
</reference>
<dbReference type="PANTHER" id="PTHR47723">
    <property type="entry name" value="OS05G0353850 PROTEIN"/>
    <property type="match status" value="1"/>
</dbReference>
<dbReference type="Pfam" id="PF13456">
    <property type="entry name" value="RVT_3"/>
    <property type="match status" value="1"/>
</dbReference>
<proteinExistence type="predicted"/>
<sequence length="98" mass="11177">MHWEAPIDVGVKINVDTSVLKDQGVRFGVVIHDLHARFWGAAVKRSRIWWSPALAESLVILYGVELGWRMRIEECVVESDCLFTISQLRSGEPEELEV</sequence>
<dbReference type="InterPro" id="IPR002156">
    <property type="entry name" value="RNaseH_domain"/>
</dbReference>
<feature type="domain" description="RNase H type-1" evidence="1">
    <location>
        <begin position="14"/>
        <end position="93"/>
    </location>
</feature>
<dbReference type="Proteomes" id="UP001497516">
    <property type="component" value="Chromosome 5"/>
</dbReference>
<name>A0AAV2EYC9_9ROSI</name>
<accession>A0AAV2EYC9</accession>
<dbReference type="AlphaFoldDB" id="A0AAV2EYC9"/>
<dbReference type="InterPro" id="IPR053151">
    <property type="entry name" value="RNase_H-like"/>
</dbReference>
<dbReference type="GO" id="GO:0003676">
    <property type="term" value="F:nucleic acid binding"/>
    <property type="evidence" value="ECO:0007669"/>
    <property type="project" value="InterPro"/>
</dbReference>
<keyword evidence="3" id="KW-1185">Reference proteome</keyword>
<dbReference type="PANTHER" id="PTHR47723:SF21">
    <property type="entry name" value="POLYNUCLEOTIDYL TRANSFERASE, RIBONUCLEASE H-LIKE SUPERFAMILY PROTEIN"/>
    <property type="match status" value="1"/>
</dbReference>
<evidence type="ECO:0000259" key="1">
    <source>
        <dbReference type="Pfam" id="PF13456"/>
    </source>
</evidence>
<organism evidence="2 3">
    <name type="scientific">Linum trigynum</name>
    <dbReference type="NCBI Taxonomy" id="586398"/>
    <lineage>
        <taxon>Eukaryota</taxon>
        <taxon>Viridiplantae</taxon>
        <taxon>Streptophyta</taxon>
        <taxon>Embryophyta</taxon>
        <taxon>Tracheophyta</taxon>
        <taxon>Spermatophyta</taxon>
        <taxon>Magnoliopsida</taxon>
        <taxon>eudicotyledons</taxon>
        <taxon>Gunneridae</taxon>
        <taxon>Pentapetalae</taxon>
        <taxon>rosids</taxon>
        <taxon>fabids</taxon>
        <taxon>Malpighiales</taxon>
        <taxon>Linaceae</taxon>
        <taxon>Linum</taxon>
    </lineage>
</organism>
<dbReference type="EMBL" id="OZ034818">
    <property type="protein sequence ID" value="CAL1390702.1"/>
    <property type="molecule type" value="Genomic_DNA"/>
</dbReference>
<evidence type="ECO:0000313" key="2">
    <source>
        <dbReference type="EMBL" id="CAL1390702.1"/>
    </source>
</evidence>
<dbReference type="GO" id="GO:0004523">
    <property type="term" value="F:RNA-DNA hybrid ribonuclease activity"/>
    <property type="evidence" value="ECO:0007669"/>
    <property type="project" value="InterPro"/>
</dbReference>